<dbReference type="EMBL" id="QXFV01003780">
    <property type="protein sequence ID" value="KAE8973962.1"/>
    <property type="molecule type" value="Genomic_DNA"/>
</dbReference>
<comment type="caution">
    <text evidence="2">The sequence shown here is derived from an EMBL/GenBank/DDBJ whole genome shotgun (WGS) entry which is preliminary data.</text>
</comment>
<reference evidence="2 3" key="1">
    <citation type="submission" date="2018-09" db="EMBL/GenBank/DDBJ databases">
        <title>Genomic investigation of the strawberry pathogen Phytophthora fragariae indicates pathogenicity is determined by transcriptional variation in three key races.</title>
        <authorList>
            <person name="Adams T.M."/>
            <person name="Armitage A.D."/>
            <person name="Sobczyk M.K."/>
            <person name="Bates H.J."/>
            <person name="Dunwell J.M."/>
            <person name="Nellist C.F."/>
            <person name="Harrison R.J."/>
        </authorList>
    </citation>
    <scope>NUCLEOTIDE SEQUENCE [LARGE SCALE GENOMIC DNA]</scope>
    <source>
        <strain evidence="2 3">SCRP249</strain>
    </source>
</reference>
<accession>A0A6A3HY13</accession>
<protein>
    <submittedName>
        <fullName evidence="2">Uncharacterized protein</fullName>
    </submittedName>
</protein>
<gene>
    <name evidence="2" type="ORF">PR001_g26154</name>
</gene>
<dbReference type="AlphaFoldDB" id="A0A6A3HY13"/>
<evidence type="ECO:0000313" key="2">
    <source>
        <dbReference type="EMBL" id="KAE8973962.1"/>
    </source>
</evidence>
<organism evidence="2 3">
    <name type="scientific">Phytophthora rubi</name>
    <dbReference type="NCBI Taxonomy" id="129364"/>
    <lineage>
        <taxon>Eukaryota</taxon>
        <taxon>Sar</taxon>
        <taxon>Stramenopiles</taxon>
        <taxon>Oomycota</taxon>
        <taxon>Peronosporomycetes</taxon>
        <taxon>Peronosporales</taxon>
        <taxon>Peronosporaceae</taxon>
        <taxon>Phytophthora</taxon>
    </lineage>
</organism>
<evidence type="ECO:0000313" key="3">
    <source>
        <dbReference type="Proteomes" id="UP000429607"/>
    </source>
</evidence>
<feature type="region of interest" description="Disordered" evidence="1">
    <location>
        <begin position="48"/>
        <end position="70"/>
    </location>
</feature>
<sequence>MGIYLLGIFTATFGAMITRALRSTVVNAVKRLILRYVTPWLQYSDRRPSMTRSLPHGGPTTRRSDSSGILQMVPSRFPTRSWRRQTFK</sequence>
<evidence type="ECO:0000256" key="1">
    <source>
        <dbReference type="SAM" id="MobiDB-lite"/>
    </source>
</evidence>
<proteinExistence type="predicted"/>
<name>A0A6A3HY13_9STRA</name>
<dbReference type="Proteomes" id="UP000429607">
    <property type="component" value="Unassembled WGS sequence"/>
</dbReference>